<dbReference type="AlphaFoldDB" id="A0AAW1PML8"/>
<dbReference type="InterPro" id="IPR036339">
    <property type="entry name" value="PUB-like_dom_sf"/>
</dbReference>
<dbReference type="Proteomes" id="UP001465755">
    <property type="component" value="Unassembled WGS sequence"/>
</dbReference>
<organism evidence="3 4">
    <name type="scientific">Symbiochloris irregularis</name>
    <dbReference type="NCBI Taxonomy" id="706552"/>
    <lineage>
        <taxon>Eukaryota</taxon>
        <taxon>Viridiplantae</taxon>
        <taxon>Chlorophyta</taxon>
        <taxon>core chlorophytes</taxon>
        <taxon>Trebouxiophyceae</taxon>
        <taxon>Trebouxiales</taxon>
        <taxon>Trebouxiaceae</taxon>
        <taxon>Symbiochloris</taxon>
    </lineage>
</organism>
<dbReference type="SUPFAM" id="SSF143503">
    <property type="entry name" value="PUG domain-like"/>
    <property type="match status" value="1"/>
</dbReference>
<dbReference type="InterPro" id="IPR018997">
    <property type="entry name" value="PUB_domain"/>
</dbReference>
<feature type="compositionally biased region" description="Basic and acidic residues" evidence="1">
    <location>
        <begin position="164"/>
        <end position="175"/>
    </location>
</feature>
<feature type="compositionally biased region" description="Basic and acidic residues" evidence="1">
    <location>
        <begin position="216"/>
        <end position="227"/>
    </location>
</feature>
<keyword evidence="4" id="KW-1185">Reference proteome</keyword>
<feature type="compositionally biased region" description="Low complexity" evidence="1">
    <location>
        <begin position="195"/>
        <end position="215"/>
    </location>
</feature>
<dbReference type="CDD" id="cd09212">
    <property type="entry name" value="PUB"/>
    <property type="match status" value="1"/>
</dbReference>
<feature type="compositionally biased region" description="Basic and acidic residues" evidence="1">
    <location>
        <begin position="240"/>
        <end position="249"/>
    </location>
</feature>
<name>A0AAW1PML8_9CHLO</name>
<evidence type="ECO:0000313" key="3">
    <source>
        <dbReference type="EMBL" id="KAK9810789.1"/>
    </source>
</evidence>
<feature type="region of interest" description="Disordered" evidence="1">
    <location>
        <begin position="1"/>
        <end position="37"/>
    </location>
</feature>
<feature type="domain" description="PUB" evidence="2">
    <location>
        <begin position="63"/>
        <end position="132"/>
    </location>
</feature>
<evidence type="ECO:0000256" key="1">
    <source>
        <dbReference type="SAM" id="MobiDB-lite"/>
    </source>
</evidence>
<dbReference type="EMBL" id="JALJOQ010000014">
    <property type="protein sequence ID" value="KAK9810789.1"/>
    <property type="molecule type" value="Genomic_DNA"/>
</dbReference>
<feature type="compositionally biased region" description="Basic and acidic residues" evidence="1">
    <location>
        <begin position="184"/>
        <end position="194"/>
    </location>
</feature>
<protein>
    <recommendedName>
        <fullName evidence="2">PUB domain-containing protein</fullName>
    </recommendedName>
</protein>
<comment type="caution">
    <text evidence="3">The sequence shown here is derived from an EMBL/GenBank/DDBJ whole genome shotgun (WGS) entry which is preliminary data.</text>
</comment>
<accession>A0AAW1PML8</accession>
<gene>
    <name evidence="3" type="ORF">WJX73_007630</name>
</gene>
<reference evidence="3 4" key="1">
    <citation type="journal article" date="2024" name="Nat. Commun.">
        <title>Phylogenomics reveals the evolutionary origins of lichenization in chlorophyte algae.</title>
        <authorList>
            <person name="Puginier C."/>
            <person name="Libourel C."/>
            <person name="Otte J."/>
            <person name="Skaloud P."/>
            <person name="Haon M."/>
            <person name="Grisel S."/>
            <person name="Petersen M."/>
            <person name="Berrin J.G."/>
            <person name="Delaux P.M."/>
            <person name="Dal Grande F."/>
            <person name="Keller J."/>
        </authorList>
    </citation>
    <scope>NUCLEOTIDE SEQUENCE [LARGE SCALE GENOMIC DNA]</scope>
    <source>
        <strain evidence="3 4">SAG 2036</strain>
    </source>
</reference>
<dbReference type="Gene3D" id="1.20.58.2190">
    <property type="match status" value="1"/>
</dbReference>
<feature type="region of interest" description="Disordered" evidence="1">
    <location>
        <begin position="159"/>
        <end position="249"/>
    </location>
</feature>
<proteinExistence type="predicted"/>
<evidence type="ECO:0000313" key="4">
    <source>
        <dbReference type="Proteomes" id="UP001465755"/>
    </source>
</evidence>
<evidence type="ECO:0000259" key="2">
    <source>
        <dbReference type="Pfam" id="PF09409"/>
    </source>
</evidence>
<feature type="compositionally biased region" description="Low complexity" evidence="1">
    <location>
        <begin position="8"/>
        <end position="18"/>
    </location>
</feature>
<sequence>MTEPERTSSSGSAAAAAAAERRLANLPSSPRSAEAGLSETRKKIVHIINSELLDFKHCSPARLEACVGILLKLCTNVAENPEKENFRQVKAANKKFSESIDVKRSAALKVFMEAGWTSKVVNLEKHYVFEGQPSSPSFRRLQVAIEELRVAQELLIAKGQRGTSRQEQKAEEASRRASAMLQFQDDRDRRRLQDEQAQAAAHLAALAAEQAAEQAAADREAAEREAADGGGADGSGAGYRDLHDSKKDQ</sequence>
<dbReference type="Pfam" id="PF09409">
    <property type="entry name" value="PUB"/>
    <property type="match status" value="1"/>
</dbReference>
<feature type="compositionally biased region" description="Gly residues" evidence="1">
    <location>
        <begin position="228"/>
        <end position="237"/>
    </location>
</feature>